<feature type="domain" description="ER-bound oxygenase mpaB/mpaB'/Rubber oxygenase catalytic" evidence="1">
    <location>
        <begin position="18"/>
        <end position="237"/>
    </location>
</feature>
<name>A0ABP5DCE8_9ACTN</name>
<reference evidence="3" key="1">
    <citation type="journal article" date="2019" name="Int. J. Syst. Evol. Microbiol.">
        <title>The Global Catalogue of Microorganisms (GCM) 10K type strain sequencing project: providing services to taxonomists for standard genome sequencing and annotation.</title>
        <authorList>
            <consortium name="The Broad Institute Genomics Platform"/>
            <consortium name="The Broad Institute Genome Sequencing Center for Infectious Disease"/>
            <person name="Wu L."/>
            <person name="Ma J."/>
        </authorList>
    </citation>
    <scope>NUCLEOTIDE SEQUENCE [LARGE SCALE GENOMIC DNA]</scope>
    <source>
        <strain evidence="3">JCM 16013</strain>
    </source>
</reference>
<dbReference type="EMBL" id="BAAAQM010000024">
    <property type="protein sequence ID" value="GAA1977779.1"/>
    <property type="molecule type" value="Genomic_DNA"/>
</dbReference>
<comment type="caution">
    <text evidence="2">The sequence shown here is derived from an EMBL/GenBank/DDBJ whole genome shotgun (WGS) entry which is preliminary data.</text>
</comment>
<accession>A0ABP5DCE8</accession>
<dbReference type="Pfam" id="PF09995">
    <property type="entry name" value="MPAB_Lcp_cat"/>
    <property type="match status" value="1"/>
</dbReference>
<organism evidence="2 3">
    <name type="scientific">Catenulispora subtropica</name>
    <dbReference type="NCBI Taxonomy" id="450798"/>
    <lineage>
        <taxon>Bacteria</taxon>
        <taxon>Bacillati</taxon>
        <taxon>Actinomycetota</taxon>
        <taxon>Actinomycetes</taxon>
        <taxon>Catenulisporales</taxon>
        <taxon>Catenulisporaceae</taxon>
        <taxon>Catenulispora</taxon>
    </lineage>
</organism>
<dbReference type="PANTHER" id="PTHR36151:SF3">
    <property type="entry name" value="ER-BOUND OXYGENASE MPAB_MPAB'_RUBBER OXYGENASE CATALYTIC DOMAIN-CONTAINING PROTEIN"/>
    <property type="match status" value="1"/>
</dbReference>
<evidence type="ECO:0000313" key="3">
    <source>
        <dbReference type="Proteomes" id="UP001499854"/>
    </source>
</evidence>
<protein>
    <submittedName>
        <fullName evidence="2">Oxygenase MpaB family protein</fullName>
    </submittedName>
</protein>
<sequence length="272" mass="31425">MPFSVVVVRHDEEIALRRVSGEACVLAAAARAILLQVAHPMVGRGVAEHSRFTEDPLKRLRGTLDYVYGSSFGTSDESAWIAATVNRVHKHVVGPGYSADDPELQLWVAATLYDSGVRIYELTLGPMPPAMQEEYCRESGRYATQLGCPQDMWPSSVAEFDEYWQRQVDTLEISDDAKRIYRDLMYSRALPWYLRALLPTNRLITAGLLPERIREQYGLAWSPRRERAFRLAMRLTRLTYPWVPRRIRQLPMTFYMRDFRRRYRAYVLSASA</sequence>
<dbReference type="InterPro" id="IPR018713">
    <property type="entry name" value="MPAB/Lcp_cat_dom"/>
</dbReference>
<dbReference type="Proteomes" id="UP001499854">
    <property type="component" value="Unassembled WGS sequence"/>
</dbReference>
<evidence type="ECO:0000313" key="2">
    <source>
        <dbReference type="EMBL" id="GAA1977779.1"/>
    </source>
</evidence>
<keyword evidence="3" id="KW-1185">Reference proteome</keyword>
<dbReference type="PANTHER" id="PTHR36151">
    <property type="entry name" value="BLR2777 PROTEIN"/>
    <property type="match status" value="1"/>
</dbReference>
<evidence type="ECO:0000259" key="1">
    <source>
        <dbReference type="Pfam" id="PF09995"/>
    </source>
</evidence>
<gene>
    <name evidence="2" type="ORF">GCM10009838_42860</name>
</gene>
<proteinExistence type="predicted"/>